<dbReference type="EMBL" id="CAJJDM010000164">
    <property type="protein sequence ID" value="CAD8114370.1"/>
    <property type="molecule type" value="Genomic_DNA"/>
</dbReference>
<reference evidence="2" key="1">
    <citation type="submission" date="2021-01" db="EMBL/GenBank/DDBJ databases">
        <authorList>
            <consortium name="Genoscope - CEA"/>
            <person name="William W."/>
        </authorList>
    </citation>
    <scope>NUCLEOTIDE SEQUENCE</scope>
</reference>
<keyword evidence="3" id="KW-1185">Reference proteome</keyword>
<sequence length="189" mass="22106">MATHKKQVNSLYNVRFFPDKSNSNNVVKARSPVIQPTHRLQQQRMATMNVNQQNQEAPLKKPQLSRCGSMGMQTQLPYSDSLTKLQEIEKDIQTTEVETISIDKLQKWRIALIEQCESMEDQLGKKEVNVHQYAFKVVPHTQMLEKRIIEEIQNREKLEAQTSQMIKYQDQEINQLLQKIQALQESLKK</sequence>
<evidence type="ECO:0000256" key="1">
    <source>
        <dbReference type="SAM" id="Coils"/>
    </source>
</evidence>
<accession>A0A8S1QIJ4</accession>
<proteinExistence type="predicted"/>
<evidence type="ECO:0000313" key="3">
    <source>
        <dbReference type="Proteomes" id="UP000688137"/>
    </source>
</evidence>
<dbReference type="OMA" id="THKKQVN"/>
<gene>
    <name evidence="2" type="ORF">PPRIM_AZ9-3.1.T1590081</name>
</gene>
<protein>
    <submittedName>
        <fullName evidence="2">Uncharacterized protein</fullName>
    </submittedName>
</protein>
<comment type="caution">
    <text evidence="2">The sequence shown here is derived from an EMBL/GenBank/DDBJ whole genome shotgun (WGS) entry which is preliminary data.</text>
</comment>
<name>A0A8S1QIJ4_PARPR</name>
<keyword evidence="1" id="KW-0175">Coiled coil</keyword>
<feature type="coiled-coil region" evidence="1">
    <location>
        <begin position="141"/>
        <end position="186"/>
    </location>
</feature>
<evidence type="ECO:0000313" key="2">
    <source>
        <dbReference type="EMBL" id="CAD8114370.1"/>
    </source>
</evidence>
<dbReference type="Proteomes" id="UP000688137">
    <property type="component" value="Unassembled WGS sequence"/>
</dbReference>
<dbReference type="AlphaFoldDB" id="A0A8S1QIJ4"/>
<organism evidence="2 3">
    <name type="scientific">Paramecium primaurelia</name>
    <dbReference type="NCBI Taxonomy" id="5886"/>
    <lineage>
        <taxon>Eukaryota</taxon>
        <taxon>Sar</taxon>
        <taxon>Alveolata</taxon>
        <taxon>Ciliophora</taxon>
        <taxon>Intramacronucleata</taxon>
        <taxon>Oligohymenophorea</taxon>
        <taxon>Peniculida</taxon>
        <taxon>Parameciidae</taxon>
        <taxon>Paramecium</taxon>
    </lineage>
</organism>